<keyword evidence="4 7" id="KW-0812">Transmembrane</keyword>
<organism evidence="8 9">
    <name type="scientific">Mangrovactinospora gilvigrisea</name>
    <dbReference type="NCBI Taxonomy" id="1428644"/>
    <lineage>
        <taxon>Bacteria</taxon>
        <taxon>Bacillati</taxon>
        <taxon>Actinomycetota</taxon>
        <taxon>Actinomycetes</taxon>
        <taxon>Kitasatosporales</taxon>
        <taxon>Streptomycetaceae</taxon>
        <taxon>Mangrovactinospora</taxon>
    </lineage>
</organism>
<accession>A0A1J7CD74</accession>
<dbReference type="EMBL" id="MLCF01000002">
    <property type="protein sequence ID" value="OIV39520.1"/>
    <property type="molecule type" value="Genomic_DNA"/>
</dbReference>
<comment type="similarity">
    <text evidence="2">Belongs to the urea transporter family.</text>
</comment>
<dbReference type="InterPro" id="IPR029020">
    <property type="entry name" value="Ammonium/urea_transptr"/>
</dbReference>
<evidence type="ECO:0000256" key="2">
    <source>
        <dbReference type="ARBA" id="ARBA00005914"/>
    </source>
</evidence>
<reference evidence="8 9" key="1">
    <citation type="submission" date="2016-10" db="EMBL/GenBank/DDBJ databases">
        <title>Genome sequence of Streptomyces gilvigriseus MUSC 26.</title>
        <authorList>
            <person name="Lee L.-H."/>
            <person name="Ser H.-L."/>
        </authorList>
    </citation>
    <scope>NUCLEOTIDE SEQUENCE [LARGE SCALE GENOMIC DNA]</scope>
    <source>
        <strain evidence="8 9">MUSC 26</strain>
    </source>
</reference>
<dbReference type="GO" id="GO:0005886">
    <property type="term" value="C:plasma membrane"/>
    <property type="evidence" value="ECO:0007669"/>
    <property type="project" value="UniProtKB-SubCell"/>
</dbReference>
<gene>
    <name evidence="8" type="ORF">BIV57_00925</name>
</gene>
<feature type="transmembrane region" description="Helical" evidence="7">
    <location>
        <begin position="64"/>
        <end position="83"/>
    </location>
</feature>
<evidence type="ECO:0000256" key="1">
    <source>
        <dbReference type="ARBA" id="ARBA00004651"/>
    </source>
</evidence>
<feature type="transmembrane region" description="Helical" evidence="7">
    <location>
        <begin position="89"/>
        <end position="110"/>
    </location>
</feature>
<evidence type="ECO:0000256" key="6">
    <source>
        <dbReference type="ARBA" id="ARBA00023136"/>
    </source>
</evidence>
<feature type="transmembrane region" description="Helical" evidence="7">
    <location>
        <begin position="250"/>
        <end position="273"/>
    </location>
</feature>
<feature type="transmembrane region" description="Helical" evidence="7">
    <location>
        <begin position="190"/>
        <end position="214"/>
    </location>
</feature>
<keyword evidence="5 7" id="KW-1133">Transmembrane helix</keyword>
<dbReference type="GO" id="GO:0015204">
    <property type="term" value="F:urea transmembrane transporter activity"/>
    <property type="evidence" value="ECO:0007669"/>
    <property type="project" value="InterPro"/>
</dbReference>
<proteinExistence type="inferred from homology"/>
<name>A0A1J7CD74_9ACTN</name>
<evidence type="ECO:0000256" key="4">
    <source>
        <dbReference type="ARBA" id="ARBA00022692"/>
    </source>
</evidence>
<evidence type="ECO:0000256" key="7">
    <source>
        <dbReference type="SAM" id="Phobius"/>
    </source>
</evidence>
<evidence type="ECO:0000313" key="9">
    <source>
        <dbReference type="Proteomes" id="UP000243342"/>
    </source>
</evidence>
<dbReference type="InterPro" id="IPR004937">
    <property type="entry name" value="Urea_transporter"/>
</dbReference>
<sequence>MTPAWTWVRGFGQVDLQSNVVTGLLIWVSLWAAGWAVGLYATIGVLVSTLTAHLLGGDAKAIRLGLYGYSGCLAGIALVVNLGAHVSTLVLTVVGAVLCAILTAALNTFLAPHGLTALTAPFCLVSGVMVLGAPSFARIWHGAPDSARAGTVSAGTALTWNQAWHAFFCNVSQVFLVNSWYVGLIMLVGLAFAGWAVFAFTAGGSVVGTLAAWALGAPAQLIGNGIYGYNAVLVALALGAVLLEASPWSVGYALVGAAASVGLTASVTSLFTTFGGHTFTWPFILITWGFVLAAPAFSRLGKSA</sequence>
<evidence type="ECO:0000256" key="3">
    <source>
        <dbReference type="ARBA" id="ARBA00022475"/>
    </source>
</evidence>
<dbReference type="PANTHER" id="PTHR10464">
    <property type="entry name" value="UREA TRANSPORTER"/>
    <property type="match status" value="1"/>
</dbReference>
<dbReference type="Proteomes" id="UP000243342">
    <property type="component" value="Unassembled WGS sequence"/>
</dbReference>
<dbReference type="Pfam" id="PF03253">
    <property type="entry name" value="UT"/>
    <property type="match status" value="1"/>
</dbReference>
<protein>
    <submittedName>
        <fullName evidence="8">Urea transporter</fullName>
    </submittedName>
</protein>
<keyword evidence="9" id="KW-1185">Reference proteome</keyword>
<dbReference type="Gene3D" id="1.10.3430.10">
    <property type="entry name" value="Ammonium transporter AmtB like domains"/>
    <property type="match status" value="1"/>
</dbReference>
<feature type="transmembrane region" description="Helical" evidence="7">
    <location>
        <begin position="122"/>
        <end position="143"/>
    </location>
</feature>
<comment type="caution">
    <text evidence="8">The sequence shown here is derived from an EMBL/GenBank/DDBJ whole genome shotgun (WGS) entry which is preliminary data.</text>
</comment>
<evidence type="ECO:0000313" key="8">
    <source>
        <dbReference type="EMBL" id="OIV39520.1"/>
    </source>
</evidence>
<dbReference type="STRING" id="1428644.BIV57_00925"/>
<keyword evidence="3" id="KW-1003">Cell membrane</keyword>
<dbReference type="PANTHER" id="PTHR10464:SF4">
    <property type="entry name" value="UREA TRANSPORTER"/>
    <property type="match status" value="1"/>
</dbReference>
<evidence type="ECO:0000256" key="5">
    <source>
        <dbReference type="ARBA" id="ARBA00022989"/>
    </source>
</evidence>
<dbReference type="AlphaFoldDB" id="A0A1J7CD74"/>
<keyword evidence="6 7" id="KW-0472">Membrane</keyword>
<feature type="transmembrane region" description="Helical" evidence="7">
    <location>
        <begin position="279"/>
        <end position="298"/>
    </location>
</feature>
<feature type="transmembrane region" description="Helical" evidence="7">
    <location>
        <begin position="24"/>
        <end position="52"/>
    </location>
</feature>
<feature type="transmembrane region" description="Helical" evidence="7">
    <location>
        <begin position="226"/>
        <end position="243"/>
    </location>
</feature>
<comment type="subcellular location">
    <subcellularLocation>
        <location evidence="1">Cell membrane</location>
        <topology evidence="1">Multi-pass membrane protein</topology>
    </subcellularLocation>
</comment>